<evidence type="ECO:0000259" key="11">
    <source>
        <dbReference type="Pfam" id="PF07730"/>
    </source>
</evidence>
<keyword evidence="10" id="KW-0812">Transmembrane</keyword>
<keyword evidence="4" id="KW-0808">Transferase</keyword>
<keyword evidence="6 12" id="KW-0418">Kinase</keyword>
<keyword evidence="5" id="KW-0547">Nucleotide-binding</keyword>
<keyword evidence="10" id="KW-1133">Transmembrane helix</keyword>
<dbReference type="PANTHER" id="PTHR24421:SF10">
    <property type="entry name" value="NITRATE_NITRITE SENSOR PROTEIN NARQ"/>
    <property type="match status" value="1"/>
</dbReference>
<dbReference type="InterPro" id="IPR036890">
    <property type="entry name" value="HATPase_C_sf"/>
</dbReference>
<dbReference type="Gene3D" id="1.20.5.1930">
    <property type="match status" value="1"/>
</dbReference>
<dbReference type="GO" id="GO:0000155">
    <property type="term" value="F:phosphorelay sensor kinase activity"/>
    <property type="evidence" value="ECO:0007669"/>
    <property type="project" value="InterPro"/>
</dbReference>
<dbReference type="GO" id="GO:0046983">
    <property type="term" value="F:protein dimerization activity"/>
    <property type="evidence" value="ECO:0007669"/>
    <property type="project" value="InterPro"/>
</dbReference>
<dbReference type="AlphaFoldDB" id="A0A7W9LE34"/>
<feature type="compositionally biased region" description="Polar residues" evidence="9">
    <location>
        <begin position="356"/>
        <end position="365"/>
    </location>
</feature>
<keyword evidence="13" id="KW-1185">Reference proteome</keyword>
<evidence type="ECO:0000256" key="1">
    <source>
        <dbReference type="ARBA" id="ARBA00000085"/>
    </source>
</evidence>
<evidence type="ECO:0000256" key="6">
    <source>
        <dbReference type="ARBA" id="ARBA00022777"/>
    </source>
</evidence>
<feature type="transmembrane region" description="Helical" evidence="10">
    <location>
        <begin position="67"/>
        <end position="87"/>
    </location>
</feature>
<dbReference type="GO" id="GO:0005524">
    <property type="term" value="F:ATP binding"/>
    <property type="evidence" value="ECO:0007669"/>
    <property type="project" value="UniProtKB-KW"/>
</dbReference>
<dbReference type="GO" id="GO:0016020">
    <property type="term" value="C:membrane"/>
    <property type="evidence" value="ECO:0007669"/>
    <property type="project" value="InterPro"/>
</dbReference>
<gene>
    <name evidence="12" type="ORF">HD596_007188</name>
</gene>
<evidence type="ECO:0000256" key="8">
    <source>
        <dbReference type="ARBA" id="ARBA00023012"/>
    </source>
</evidence>
<evidence type="ECO:0000256" key="7">
    <source>
        <dbReference type="ARBA" id="ARBA00022840"/>
    </source>
</evidence>
<feature type="domain" description="Signal transduction histidine kinase subgroup 3 dimerisation and phosphoacceptor" evidence="11">
    <location>
        <begin position="159"/>
        <end position="216"/>
    </location>
</feature>
<name>A0A7W9LE34_9ACTN</name>
<dbReference type="Gene3D" id="3.30.565.10">
    <property type="entry name" value="Histidine kinase-like ATPase, C-terminal domain"/>
    <property type="match status" value="1"/>
</dbReference>
<dbReference type="Proteomes" id="UP000579153">
    <property type="component" value="Unassembled WGS sequence"/>
</dbReference>
<dbReference type="SUPFAM" id="SSF55874">
    <property type="entry name" value="ATPase domain of HSP90 chaperone/DNA topoisomerase II/histidine kinase"/>
    <property type="match status" value="1"/>
</dbReference>
<evidence type="ECO:0000256" key="10">
    <source>
        <dbReference type="SAM" id="Phobius"/>
    </source>
</evidence>
<dbReference type="EMBL" id="JACHMB010000001">
    <property type="protein sequence ID" value="MBB5780432.1"/>
    <property type="molecule type" value="Genomic_DNA"/>
</dbReference>
<evidence type="ECO:0000256" key="4">
    <source>
        <dbReference type="ARBA" id="ARBA00022679"/>
    </source>
</evidence>
<keyword evidence="7" id="KW-0067">ATP-binding</keyword>
<feature type="transmembrane region" description="Helical" evidence="10">
    <location>
        <begin position="93"/>
        <end position="112"/>
    </location>
</feature>
<evidence type="ECO:0000256" key="2">
    <source>
        <dbReference type="ARBA" id="ARBA00012438"/>
    </source>
</evidence>
<dbReference type="InterPro" id="IPR011712">
    <property type="entry name" value="Sig_transdc_His_kin_sub3_dim/P"/>
</dbReference>
<comment type="catalytic activity">
    <reaction evidence="1">
        <text>ATP + protein L-histidine = ADP + protein N-phospho-L-histidine.</text>
        <dbReference type="EC" id="2.7.13.3"/>
    </reaction>
</comment>
<reference evidence="12 13" key="1">
    <citation type="submission" date="2020-08" db="EMBL/GenBank/DDBJ databases">
        <title>Sequencing the genomes of 1000 actinobacteria strains.</title>
        <authorList>
            <person name="Klenk H.-P."/>
        </authorList>
    </citation>
    <scope>NUCLEOTIDE SEQUENCE [LARGE SCALE GENOMIC DNA]</scope>
    <source>
        <strain evidence="12 13">DSM 45507</strain>
    </source>
</reference>
<evidence type="ECO:0000256" key="9">
    <source>
        <dbReference type="SAM" id="MobiDB-lite"/>
    </source>
</evidence>
<keyword evidence="8" id="KW-0902">Two-component regulatory system</keyword>
<accession>A0A7W9LE34</accession>
<dbReference type="EC" id="2.7.13.3" evidence="2"/>
<feature type="region of interest" description="Disordered" evidence="9">
    <location>
        <begin position="350"/>
        <end position="372"/>
    </location>
</feature>
<evidence type="ECO:0000313" key="13">
    <source>
        <dbReference type="Proteomes" id="UP000579153"/>
    </source>
</evidence>
<evidence type="ECO:0000256" key="3">
    <source>
        <dbReference type="ARBA" id="ARBA00022553"/>
    </source>
</evidence>
<organism evidence="12 13">
    <name type="scientific">Nonomuraea jabiensis</name>
    <dbReference type="NCBI Taxonomy" id="882448"/>
    <lineage>
        <taxon>Bacteria</taxon>
        <taxon>Bacillati</taxon>
        <taxon>Actinomycetota</taxon>
        <taxon>Actinomycetes</taxon>
        <taxon>Streptosporangiales</taxon>
        <taxon>Streptosporangiaceae</taxon>
        <taxon>Nonomuraea</taxon>
    </lineage>
</organism>
<feature type="transmembrane region" description="Helical" evidence="10">
    <location>
        <begin position="35"/>
        <end position="55"/>
    </location>
</feature>
<dbReference type="PANTHER" id="PTHR24421">
    <property type="entry name" value="NITRATE/NITRITE SENSOR PROTEIN NARX-RELATED"/>
    <property type="match status" value="1"/>
</dbReference>
<sequence>MSWMWVADAVPALAALSFAVSSVGAAPFQRRLRARLPALALLAAAVSLAVTLAHVMGALEAAPGADLLGMAEGLALAALAGLVVRYAPPRRAAPAASAAGLAGAVWLLRFFFPVSFLEAVGACAFWGLGALLAAAVGGYLRFLDVRQARATADARTALRLRLARDLHDFVAHDLSEMVAHAQAGMVAGDPLRALERVEAAGQRALSMLDRTLDTLHHDLPLTPAGDLDGIRAAAERFSEAGPAEVRLRMDAVPAVPADTGALAYRIVIEGLTNVRRHAPRAARVDLAVTAESGALEITMTNDGVAGTRGGRRGGSGLPALAALVREQGGDLVARAVPDGWSLAARLPLAQSPGWPSASSSPTTRKASAPPSA</sequence>
<evidence type="ECO:0000256" key="5">
    <source>
        <dbReference type="ARBA" id="ARBA00022741"/>
    </source>
</evidence>
<keyword evidence="3" id="KW-0597">Phosphoprotein</keyword>
<protein>
    <recommendedName>
        <fullName evidence="2">histidine kinase</fullName>
        <ecNumber evidence="2">2.7.13.3</ecNumber>
    </recommendedName>
</protein>
<feature type="transmembrane region" description="Helical" evidence="10">
    <location>
        <begin position="119"/>
        <end position="140"/>
    </location>
</feature>
<dbReference type="Pfam" id="PF07730">
    <property type="entry name" value="HisKA_3"/>
    <property type="match status" value="1"/>
</dbReference>
<proteinExistence type="predicted"/>
<keyword evidence="10" id="KW-0472">Membrane</keyword>
<evidence type="ECO:0000313" key="12">
    <source>
        <dbReference type="EMBL" id="MBB5780432.1"/>
    </source>
</evidence>
<dbReference type="InterPro" id="IPR050482">
    <property type="entry name" value="Sensor_HK_TwoCompSys"/>
</dbReference>
<comment type="caution">
    <text evidence="12">The sequence shown here is derived from an EMBL/GenBank/DDBJ whole genome shotgun (WGS) entry which is preliminary data.</text>
</comment>